<feature type="transmembrane region" description="Helical" evidence="11">
    <location>
        <begin position="7"/>
        <end position="26"/>
    </location>
</feature>
<keyword evidence="4" id="KW-0349">Heme</keyword>
<dbReference type="SMART" id="SM00665">
    <property type="entry name" value="B561"/>
    <property type="match status" value="1"/>
</dbReference>
<keyword evidence="14" id="KW-1185">Reference proteome</keyword>
<dbReference type="GO" id="GO:0046872">
    <property type="term" value="F:metal ion binding"/>
    <property type="evidence" value="ECO:0007669"/>
    <property type="project" value="UniProtKB-KW"/>
</dbReference>
<keyword evidence="3" id="KW-0813">Transport</keyword>
<dbReference type="EMBL" id="JBFOLJ010000013">
    <property type="protein sequence ID" value="KAL2483457.1"/>
    <property type="molecule type" value="Genomic_DNA"/>
</dbReference>
<dbReference type="PANTHER" id="PTHR15422:SF24">
    <property type="entry name" value="DOMON RELATED DOMAIN-CONTAINING PROTEIN"/>
    <property type="match status" value="1"/>
</dbReference>
<gene>
    <name evidence="13" type="ORF">Fot_44901</name>
</gene>
<proteinExistence type="predicted"/>
<feature type="transmembrane region" description="Helical" evidence="11">
    <location>
        <begin position="126"/>
        <end position="147"/>
    </location>
</feature>
<comment type="cofactor">
    <cofactor evidence="1">
        <name>heme b</name>
        <dbReference type="ChEBI" id="CHEBI:60344"/>
    </cofactor>
</comment>
<dbReference type="PANTHER" id="PTHR15422">
    <property type="entry name" value="OS05G0565100 PROTEIN"/>
    <property type="match status" value="1"/>
</dbReference>
<comment type="subcellular location">
    <subcellularLocation>
        <location evidence="2">Membrane</location>
        <topology evidence="2">Multi-pass membrane protein</topology>
    </subcellularLocation>
</comment>
<dbReference type="InterPro" id="IPR006593">
    <property type="entry name" value="Cyt_b561/ferric_Rdtase_TM"/>
</dbReference>
<feature type="transmembrane region" description="Helical" evidence="11">
    <location>
        <begin position="193"/>
        <end position="213"/>
    </location>
</feature>
<feature type="domain" description="Cytochrome b561" evidence="12">
    <location>
        <begin position="18"/>
        <end position="221"/>
    </location>
</feature>
<dbReference type="InterPro" id="IPR045150">
    <property type="entry name" value="CYB561D1/2"/>
</dbReference>
<dbReference type="Gene3D" id="1.20.120.1770">
    <property type="match status" value="1"/>
</dbReference>
<evidence type="ECO:0000256" key="11">
    <source>
        <dbReference type="SAM" id="Phobius"/>
    </source>
</evidence>
<dbReference type="AlphaFoldDB" id="A0ABD1R5Y0"/>
<dbReference type="Pfam" id="PF03188">
    <property type="entry name" value="Cytochrom_B561"/>
    <property type="match status" value="1"/>
</dbReference>
<evidence type="ECO:0000256" key="3">
    <source>
        <dbReference type="ARBA" id="ARBA00022448"/>
    </source>
</evidence>
<organism evidence="13 14">
    <name type="scientific">Forsythia ovata</name>
    <dbReference type="NCBI Taxonomy" id="205694"/>
    <lineage>
        <taxon>Eukaryota</taxon>
        <taxon>Viridiplantae</taxon>
        <taxon>Streptophyta</taxon>
        <taxon>Embryophyta</taxon>
        <taxon>Tracheophyta</taxon>
        <taxon>Spermatophyta</taxon>
        <taxon>Magnoliopsida</taxon>
        <taxon>eudicotyledons</taxon>
        <taxon>Gunneridae</taxon>
        <taxon>Pentapetalae</taxon>
        <taxon>asterids</taxon>
        <taxon>lamiids</taxon>
        <taxon>Lamiales</taxon>
        <taxon>Oleaceae</taxon>
        <taxon>Forsythieae</taxon>
        <taxon>Forsythia</taxon>
    </lineage>
</organism>
<name>A0ABD1R5Y0_9LAMI</name>
<keyword evidence="9" id="KW-0408">Iron</keyword>
<dbReference type="PROSITE" id="PS50939">
    <property type="entry name" value="CYTOCHROME_B561"/>
    <property type="match status" value="1"/>
</dbReference>
<dbReference type="CDD" id="cd08760">
    <property type="entry name" value="Cyt_b561_FRRS1_like"/>
    <property type="match status" value="1"/>
</dbReference>
<keyword evidence="5 11" id="KW-0812">Transmembrane</keyword>
<feature type="transmembrane region" description="Helical" evidence="11">
    <location>
        <begin position="92"/>
        <end position="114"/>
    </location>
</feature>
<evidence type="ECO:0000256" key="5">
    <source>
        <dbReference type="ARBA" id="ARBA00022692"/>
    </source>
</evidence>
<dbReference type="Proteomes" id="UP001604277">
    <property type="component" value="Unassembled WGS sequence"/>
</dbReference>
<evidence type="ECO:0000256" key="7">
    <source>
        <dbReference type="ARBA" id="ARBA00022982"/>
    </source>
</evidence>
<evidence type="ECO:0000256" key="2">
    <source>
        <dbReference type="ARBA" id="ARBA00004141"/>
    </source>
</evidence>
<evidence type="ECO:0000256" key="1">
    <source>
        <dbReference type="ARBA" id="ARBA00001970"/>
    </source>
</evidence>
<evidence type="ECO:0000256" key="4">
    <source>
        <dbReference type="ARBA" id="ARBA00022617"/>
    </source>
</evidence>
<keyword evidence="7" id="KW-0249">Electron transport</keyword>
<evidence type="ECO:0000256" key="9">
    <source>
        <dbReference type="ARBA" id="ARBA00023004"/>
    </source>
</evidence>
<comment type="caution">
    <text evidence="13">The sequence shown here is derived from an EMBL/GenBank/DDBJ whole genome shotgun (WGS) entry which is preliminary data.</text>
</comment>
<sequence length="253" mass="28719">MQSTKKLVAFAIPAGFVVLNLLPLVGSSQEHAKHNNIHSSNTHKVHEVTSQLLFEIKVHGFLLWASVGFLMPVGILIMRISNREDSRIRKRIIFYIHAIIQSLSILLATAGAVLSIKYFDNSFNNYHQRIGLALYGIIWSQALIGILRPHRGRKGRGIWVMFHWLLGITVSLLGVVNVYTGLQAYHRKTSKSVRAWTIIFTAQISLIIFFYLLQEKWHYIKMQGVNLCNEAVQPTDQEMSPSSKLKETSPQPC</sequence>
<keyword evidence="10 11" id="KW-0472">Membrane</keyword>
<accession>A0ABD1R5Y0</accession>
<dbReference type="GO" id="GO:0016020">
    <property type="term" value="C:membrane"/>
    <property type="evidence" value="ECO:0007669"/>
    <property type="project" value="UniProtKB-SubCell"/>
</dbReference>
<feature type="transmembrane region" description="Helical" evidence="11">
    <location>
        <begin position="159"/>
        <end position="181"/>
    </location>
</feature>
<reference evidence="14" key="1">
    <citation type="submission" date="2024-07" db="EMBL/GenBank/DDBJ databases">
        <title>Two chromosome-level genome assemblies of Korean endemic species Abeliophyllum distichum and Forsythia ovata (Oleaceae).</title>
        <authorList>
            <person name="Jang H."/>
        </authorList>
    </citation>
    <scope>NUCLEOTIDE SEQUENCE [LARGE SCALE GENOMIC DNA]</scope>
</reference>
<keyword evidence="8 11" id="KW-1133">Transmembrane helix</keyword>
<evidence type="ECO:0000256" key="10">
    <source>
        <dbReference type="ARBA" id="ARBA00023136"/>
    </source>
</evidence>
<feature type="transmembrane region" description="Helical" evidence="11">
    <location>
        <begin position="61"/>
        <end position="80"/>
    </location>
</feature>
<evidence type="ECO:0000313" key="14">
    <source>
        <dbReference type="Proteomes" id="UP001604277"/>
    </source>
</evidence>
<evidence type="ECO:0000256" key="8">
    <source>
        <dbReference type="ARBA" id="ARBA00022989"/>
    </source>
</evidence>
<keyword evidence="6" id="KW-0479">Metal-binding</keyword>
<protein>
    <submittedName>
        <fullName evidence="13">Cytochrome</fullName>
    </submittedName>
</protein>
<evidence type="ECO:0000313" key="13">
    <source>
        <dbReference type="EMBL" id="KAL2483457.1"/>
    </source>
</evidence>
<evidence type="ECO:0000259" key="12">
    <source>
        <dbReference type="PROSITE" id="PS50939"/>
    </source>
</evidence>
<evidence type="ECO:0000256" key="6">
    <source>
        <dbReference type="ARBA" id="ARBA00022723"/>
    </source>
</evidence>